<feature type="transmembrane region" description="Helical" evidence="8">
    <location>
        <begin position="475"/>
        <end position="506"/>
    </location>
</feature>
<dbReference type="Gene3D" id="2.30.30.60">
    <property type="match status" value="1"/>
</dbReference>
<keyword evidence="5 8" id="KW-1133">Transmembrane helix</keyword>
<feature type="domain" description="Mechanosensitive ion channel MscS" evidence="9">
    <location>
        <begin position="513"/>
        <end position="578"/>
    </location>
</feature>
<evidence type="ECO:0000256" key="6">
    <source>
        <dbReference type="ARBA" id="ARBA00023136"/>
    </source>
</evidence>
<dbReference type="Gene3D" id="3.30.70.100">
    <property type="match status" value="1"/>
</dbReference>
<evidence type="ECO:0000256" key="7">
    <source>
        <dbReference type="SAM" id="MobiDB-lite"/>
    </source>
</evidence>
<keyword evidence="6 8" id="KW-0472">Membrane</keyword>
<feature type="domain" description="Mechanosensitive ion channel MscS C-terminal" evidence="10">
    <location>
        <begin position="583"/>
        <end position="671"/>
    </location>
</feature>
<comment type="similarity">
    <text evidence="2">Belongs to the MscS (TC 1.A.23) family.</text>
</comment>
<dbReference type="PANTHER" id="PTHR30460:SF0">
    <property type="entry name" value="MODERATE CONDUCTANCE MECHANOSENSITIVE CHANNEL YBIO"/>
    <property type="match status" value="1"/>
</dbReference>
<proteinExistence type="inferred from homology"/>
<reference evidence="11 12" key="1">
    <citation type="submission" date="2020-05" db="EMBL/GenBank/DDBJ databases">
        <title>Complete genome sequence of of a novel Thermoleptolyngbya strain isolated from hot springs of Ganzi, Sichuan China.</title>
        <authorList>
            <person name="Tang J."/>
            <person name="Daroch M."/>
            <person name="Li L."/>
            <person name="Waleron K."/>
            <person name="Waleron M."/>
            <person name="Waleron M."/>
        </authorList>
    </citation>
    <scope>NUCLEOTIDE SEQUENCE [LARGE SCALE GENOMIC DNA]</scope>
    <source>
        <strain evidence="11 12">PKUAC-SCTA183</strain>
    </source>
</reference>
<dbReference type="Pfam" id="PF21082">
    <property type="entry name" value="MS_channel_3rd"/>
    <property type="match status" value="1"/>
</dbReference>
<feature type="transmembrane region" description="Helical" evidence="8">
    <location>
        <begin position="412"/>
        <end position="429"/>
    </location>
</feature>
<feature type="region of interest" description="Disordered" evidence="7">
    <location>
        <begin position="694"/>
        <end position="726"/>
    </location>
</feature>
<evidence type="ECO:0000256" key="5">
    <source>
        <dbReference type="ARBA" id="ARBA00022989"/>
    </source>
</evidence>
<dbReference type="InterPro" id="IPR023408">
    <property type="entry name" value="MscS_beta-dom_sf"/>
</dbReference>
<keyword evidence="4 8" id="KW-0812">Transmembrane</keyword>
<dbReference type="GO" id="GO:0008381">
    <property type="term" value="F:mechanosensitive monoatomic ion channel activity"/>
    <property type="evidence" value="ECO:0007669"/>
    <property type="project" value="InterPro"/>
</dbReference>
<dbReference type="FunFam" id="3.30.70.100:FF:000018">
    <property type="entry name" value="MscS mechanosensitive ion channel"/>
    <property type="match status" value="1"/>
</dbReference>
<evidence type="ECO:0000259" key="9">
    <source>
        <dbReference type="Pfam" id="PF00924"/>
    </source>
</evidence>
<organism evidence="11 12">
    <name type="scientific">Thermoleptolyngbya sichuanensis A183</name>
    <dbReference type="NCBI Taxonomy" id="2737172"/>
    <lineage>
        <taxon>Bacteria</taxon>
        <taxon>Bacillati</taxon>
        <taxon>Cyanobacteriota</taxon>
        <taxon>Cyanophyceae</taxon>
        <taxon>Oculatellales</taxon>
        <taxon>Oculatellaceae</taxon>
        <taxon>Thermoleptolyngbya</taxon>
        <taxon>Thermoleptolyngbya sichuanensis</taxon>
    </lineage>
</organism>
<name>A0A6M8BMN6_9CYAN</name>
<evidence type="ECO:0000313" key="11">
    <source>
        <dbReference type="EMBL" id="QKD83585.1"/>
    </source>
</evidence>
<feature type="compositionally biased region" description="Polar residues" evidence="7">
    <location>
        <begin position="333"/>
        <end position="345"/>
    </location>
</feature>
<feature type="region of interest" description="Disordered" evidence="7">
    <location>
        <begin position="306"/>
        <end position="355"/>
    </location>
</feature>
<dbReference type="InterPro" id="IPR006685">
    <property type="entry name" value="MscS_channel_2nd"/>
</dbReference>
<dbReference type="InterPro" id="IPR045276">
    <property type="entry name" value="YbiO_bact"/>
</dbReference>
<feature type="compositionally biased region" description="Low complexity" evidence="7">
    <location>
        <begin position="306"/>
        <end position="327"/>
    </location>
</feature>
<dbReference type="KEGG" id="theu:HPC62_16485"/>
<dbReference type="EMBL" id="CP053661">
    <property type="protein sequence ID" value="QKD83585.1"/>
    <property type="molecule type" value="Genomic_DNA"/>
</dbReference>
<evidence type="ECO:0000256" key="3">
    <source>
        <dbReference type="ARBA" id="ARBA00022475"/>
    </source>
</evidence>
<keyword evidence="3" id="KW-1003">Cell membrane</keyword>
<evidence type="ECO:0000256" key="8">
    <source>
        <dbReference type="SAM" id="Phobius"/>
    </source>
</evidence>
<dbReference type="Proteomes" id="UP000505210">
    <property type="component" value="Chromosome"/>
</dbReference>
<evidence type="ECO:0000256" key="4">
    <source>
        <dbReference type="ARBA" id="ARBA00022692"/>
    </source>
</evidence>
<evidence type="ECO:0000259" key="10">
    <source>
        <dbReference type="Pfam" id="PF21082"/>
    </source>
</evidence>
<dbReference type="Pfam" id="PF00924">
    <property type="entry name" value="MS_channel_2nd"/>
    <property type="match status" value="1"/>
</dbReference>
<evidence type="ECO:0000313" key="12">
    <source>
        <dbReference type="Proteomes" id="UP000505210"/>
    </source>
</evidence>
<feature type="compositionally biased region" description="Basic and acidic residues" evidence="7">
    <location>
        <begin position="694"/>
        <end position="718"/>
    </location>
</feature>
<evidence type="ECO:0000256" key="2">
    <source>
        <dbReference type="ARBA" id="ARBA00008017"/>
    </source>
</evidence>
<dbReference type="RefSeq" id="WP_172357454.1">
    <property type="nucleotide sequence ID" value="NZ_CP053661.1"/>
</dbReference>
<dbReference type="FunFam" id="2.30.30.60:FF:000001">
    <property type="entry name" value="MscS Mechanosensitive ion channel"/>
    <property type="match status" value="1"/>
</dbReference>
<sequence>MQQFVWQSMRRYLTQRDRQFWFARRSLRRPALCCVVGWLSLMLAIAPSSFAPAMAQVPLPTTSTAADPTRPPDAIERVGNLEWGMVRFEGKPLFAVTGLTVRDRRNPGDRVPVEDRIATIQSNLRWVLASNPTERGGAGMAWLFQTPTLDPNTLRVEADSLRDGTVLTVRDANSLPQPLLTVTPLDAQFHRRSVPQLAEEWQQILQRELTQAIEIRQPAAIQRQTLIAQAIALVMIGTSFLLWLVQRWLKRRRDRLQARRKAARTAMRADVTYAAAVNLKDDPLAAPNSTLPTADAELLSPRYTTLDSQVDSGSSSSSVGSALTDSSPPARFTKQSRQESPQALNTPTPPAAPPYSPSWLDALRRIFTLDRRLSAVSFLQWLAFWGQILIWLGGIVLIVSRFPGTYTLTESIWLKPLSLLLIWFLVGLLNRLGDALINGLSNAWQENDLFTPEEAQRRSLRISTIVTAMKGLKTFLAYLMGLGWALSVLGLPVGSVLTFGAVLAFAASLASQNLIRDLVNGFLIISEDQYAIGDVVTIGNSTGLVENMNLRVTQLRNSDGRLITIPNSMVDRVENQTRLWSRVDLIITVAYDSNIEHVLSVIRDVAQGLYNDPQWRDKFYNPPQVLGVETLSHEGISIRVWLDTQPMQQFAVGREFRLRVRIAFEKHGIDIGMPQQLFRSLHAHEKLPNHLFDEPVDELVKESGDKPGDEPGAREDGTRSSAEPSF</sequence>
<dbReference type="InterPro" id="IPR010920">
    <property type="entry name" value="LSM_dom_sf"/>
</dbReference>
<dbReference type="GO" id="GO:0005886">
    <property type="term" value="C:plasma membrane"/>
    <property type="evidence" value="ECO:0007669"/>
    <property type="project" value="UniProtKB-SubCell"/>
</dbReference>
<dbReference type="AlphaFoldDB" id="A0A6M8BMN6"/>
<accession>A0A6M8BMN6</accession>
<feature type="transmembrane region" description="Helical" evidence="8">
    <location>
        <begin position="373"/>
        <end position="400"/>
    </location>
</feature>
<gene>
    <name evidence="11" type="ORF">HPC62_16485</name>
</gene>
<dbReference type="InterPro" id="IPR011066">
    <property type="entry name" value="MscS_channel_C_sf"/>
</dbReference>
<protein>
    <submittedName>
        <fullName evidence="11">Mechanosensitive ion channel family protein</fullName>
    </submittedName>
</protein>
<dbReference type="PANTHER" id="PTHR30460">
    <property type="entry name" value="MODERATE CONDUCTANCE MECHANOSENSITIVE CHANNEL YBIO"/>
    <property type="match status" value="1"/>
</dbReference>
<dbReference type="SUPFAM" id="SSF50182">
    <property type="entry name" value="Sm-like ribonucleoproteins"/>
    <property type="match status" value="1"/>
</dbReference>
<comment type="subcellular location">
    <subcellularLocation>
        <location evidence="1">Cell membrane</location>
        <topology evidence="1">Multi-pass membrane protein</topology>
    </subcellularLocation>
</comment>
<dbReference type="SUPFAM" id="SSF82689">
    <property type="entry name" value="Mechanosensitive channel protein MscS (YggB), C-terminal domain"/>
    <property type="match status" value="1"/>
</dbReference>
<keyword evidence="12" id="KW-1185">Reference proteome</keyword>
<dbReference type="InterPro" id="IPR049278">
    <property type="entry name" value="MS_channel_C"/>
</dbReference>
<feature type="transmembrane region" description="Helical" evidence="8">
    <location>
        <begin position="226"/>
        <end position="245"/>
    </location>
</feature>
<evidence type="ECO:0000256" key="1">
    <source>
        <dbReference type="ARBA" id="ARBA00004651"/>
    </source>
</evidence>
<dbReference type="Gene3D" id="1.10.287.1260">
    <property type="match status" value="1"/>
</dbReference>